<gene>
    <name evidence="2" type="ORF">ACFSUE_02990</name>
</gene>
<dbReference type="InterPro" id="IPR003356">
    <property type="entry name" value="DNA_methylase_A-5"/>
</dbReference>
<keyword evidence="2" id="KW-0489">Methyltransferase</keyword>
<evidence type="ECO:0000313" key="3">
    <source>
        <dbReference type="Proteomes" id="UP001597399"/>
    </source>
</evidence>
<keyword evidence="2" id="KW-0808">Transferase</keyword>
<keyword evidence="3" id="KW-1185">Reference proteome</keyword>
<reference evidence="3" key="1">
    <citation type="journal article" date="2019" name="Int. J. Syst. Evol. Microbiol.">
        <title>The Global Catalogue of Microorganisms (GCM) 10K type strain sequencing project: providing services to taxonomists for standard genome sequencing and annotation.</title>
        <authorList>
            <consortium name="The Broad Institute Genomics Platform"/>
            <consortium name="The Broad Institute Genome Sequencing Center for Infectious Disease"/>
            <person name="Wu L."/>
            <person name="Ma J."/>
        </authorList>
    </citation>
    <scope>NUCLEOTIDE SEQUENCE [LARGE SCALE GENOMIC DNA]</scope>
    <source>
        <strain evidence="3">TISTR 2466</strain>
    </source>
</reference>
<feature type="domain" description="DNA methylase adenine-specific" evidence="1">
    <location>
        <begin position="49"/>
        <end position="162"/>
    </location>
</feature>
<proteinExistence type="predicted"/>
<sequence>MLSNEVIDQLLGISESYKAPKAMFDKMLDDKKRVELFDAFLKHESNLDYEWFQNYFESEHADRKVKKQDFTPYSISRLGALILGESDSYFEAAAGTGGMLIQSWLLNRKNKKRHYHVEELSDRAVPFLIFNMAIRGINGEVCHGDSLTNDFKTIYQIVNEGRFSKVMC</sequence>
<dbReference type="Proteomes" id="UP001597399">
    <property type="component" value="Unassembled WGS sequence"/>
</dbReference>
<name>A0ABW5S0B0_9BACL</name>
<comment type="caution">
    <text evidence="2">The sequence shown here is derived from an EMBL/GenBank/DDBJ whole genome shotgun (WGS) entry which is preliminary data.</text>
</comment>
<dbReference type="GO" id="GO:0032259">
    <property type="term" value="P:methylation"/>
    <property type="evidence" value="ECO:0007669"/>
    <property type="project" value="UniProtKB-KW"/>
</dbReference>
<dbReference type="Pfam" id="PF02384">
    <property type="entry name" value="N6_Mtase"/>
    <property type="match status" value="1"/>
</dbReference>
<accession>A0ABW5S0B0</accession>
<evidence type="ECO:0000259" key="1">
    <source>
        <dbReference type="Pfam" id="PF02384"/>
    </source>
</evidence>
<evidence type="ECO:0000313" key="2">
    <source>
        <dbReference type="EMBL" id="MFD2692612.1"/>
    </source>
</evidence>
<dbReference type="Gene3D" id="3.40.50.150">
    <property type="entry name" value="Vaccinia Virus protein VP39"/>
    <property type="match status" value="1"/>
</dbReference>
<dbReference type="EMBL" id="JBHUMQ010000004">
    <property type="protein sequence ID" value="MFD2692612.1"/>
    <property type="molecule type" value="Genomic_DNA"/>
</dbReference>
<protein>
    <submittedName>
        <fullName evidence="2">N-6 DNA methylase</fullName>
    </submittedName>
</protein>
<dbReference type="RefSeq" id="WP_253065626.1">
    <property type="nucleotide sequence ID" value="NZ_JAMXWM010000054.1"/>
</dbReference>
<dbReference type="SUPFAM" id="SSF53335">
    <property type="entry name" value="S-adenosyl-L-methionine-dependent methyltransferases"/>
    <property type="match status" value="1"/>
</dbReference>
<dbReference type="GO" id="GO:0008168">
    <property type="term" value="F:methyltransferase activity"/>
    <property type="evidence" value="ECO:0007669"/>
    <property type="project" value="UniProtKB-KW"/>
</dbReference>
<dbReference type="InterPro" id="IPR029063">
    <property type="entry name" value="SAM-dependent_MTases_sf"/>
</dbReference>
<organism evidence="2 3">
    <name type="scientific">Sporolactobacillus shoreicorticis</name>
    <dbReference type="NCBI Taxonomy" id="1923877"/>
    <lineage>
        <taxon>Bacteria</taxon>
        <taxon>Bacillati</taxon>
        <taxon>Bacillota</taxon>
        <taxon>Bacilli</taxon>
        <taxon>Bacillales</taxon>
        <taxon>Sporolactobacillaceae</taxon>
        <taxon>Sporolactobacillus</taxon>
    </lineage>
</organism>